<dbReference type="AlphaFoldDB" id="A0A194PWY2"/>
<dbReference type="SUPFAM" id="SSF47986">
    <property type="entry name" value="DEATH domain"/>
    <property type="match status" value="2"/>
</dbReference>
<gene>
    <name evidence="2" type="ORF">RR46_10987</name>
</gene>
<dbReference type="Gene3D" id="1.10.533.10">
    <property type="entry name" value="Death Domain, Fas"/>
    <property type="match status" value="2"/>
</dbReference>
<dbReference type="Proteomes" id="UP000053268">
    <property type="component" value="Unassembled WGS sequence"/>
</dbReference>
<dbReference type="Pfam" id="PF00531">
    <property type="entry name" value="Death"/>
    <property type="match status" value="1"/>
</dbReference>
<evidence type="ECO:0000313" key="2">
    <source>
        <dbReference type="EMBL" id="KPI97866.1"/>
    </source>
</evidence>
<dbReference type="InterPro" id="IPR000488">
    <property type="entry name" value="Death_dom"/>
</dbReference>
<sequence>MTLTDYSHLKQQIILSAGQSDKHSQILGVLKEYYKDEIDSPRRLENINTIGELMRVLEIRDILSEDNVMPLKEVASRLLNNRELLRKIDNYESTHVPRGNINQYVVDQHHNHSTSKNETIETMNSNPLGTMSKRKKERILETITEEIGIFWRDLARNLKIRECVIDEIDFNNKNLSTKAAKLLEAYEHKADPQRWFFVLCEALEKARRKDISRSLQDIISMNI</sequence>
<dbReference type="CDD" id="cd01670">
    <property type="entry name" value="Death"/>
    <property type="match status" value="1"/>
</dbReference>
<organism evidence="2 3">
    <name type="scientific">Papilio xuthus</name>
    <name type="common">Asian swallowtail butterfly</name>
    <dbReference type="NCBI Taxonomy" id="66420"/>
    <lineage>
        <taxon>Eukaryota</taxon>
        <taxon>Metazoa</taxon>
        <taxon>Ecdysozoa</taxon>
        <taxon>Arthropoda</taxon>
        <taxon>Hexapoda</taxon>
        <taxon>Insecta</taxon>
        <taxon>Pterygota</taxon>
        <taxon>Neoptera</taxon>
        <taxon>Endopterygota</taxon>
        <taxon>Lepidoptera</taxon>
        <taxon>Glossata</taxon>
        <taxon>Ditrysia</taxon>
        <taxon>Papilionoidea</taxon>
        <taxon>Papilionidae</taxon>
        <taxon>Papilioninae</taxon>
        <taxon>Papilio</taxon>
    </lineage>
</organism>
<accession>A0A194PWY2</accession>
<dbReference type="STRING" id="66420.A0A194PWY2"/>
<feature type="domain" description="Death" evidence="1">
    <location>
        <begin position="136"/>
        <end position="219"/>
    </location>
</feature>
<protein>
    <submittedName>
        <fullName evidence="2">Death domain-containing adapter protein BG4</fullName>
    </submittedName>
</protein>
<reference evidence="2 3" key="1">
    <citation type="journal article" date="2015" name="Nat. Commun.">
        <title>Outbred genome sequencing and CRISPR/Cas9 gene editing in butterflies.</title>
        <authorList>
            <person name="Li X."/>
            <person name="Fan D."/>
            <person name="Zhang W."/>
            <person name="Liu G."/>
            <person name="Zhang L."/>
            <person name="Zhao L."/>
            <person name="Fang X."/>
            <person name="Chen L."/>
            <person name="Dong Y."/>
            <person name="Chen Y."/>
            <person name="Ding Y."/>
            <person name="Zhao R."/>
            <person name="Feng M."/>
            <person name="Zhu Y."/>
            <person name="Feng Y."/>
            <person name="Jiang X."/>
            <person name="Zhu D."/>
            <person name="Xiang H."/>
            <person name="Feng X."/>
            <person name="Li S."/>
            <person name="Wang J."/>
            <person name="Zhang G."/>
            <person name="Kronforst M.R."/>
            <person name="Wang W."/>
        </authorList>
    </citation>
    <scope>NUCLEOTIDE SEQUENCE [LARGE SCALE GENOMIC DNA]</scope>
    <source>
        <strain evidence="2">Ya'a_city_454_Px</strain>
        <tissue evidence="2">Whole body</tissue>
    </source>
</reference>
<evidence type="ECO:0000259" key="1">
    <source>
        <dbReference type="PROSITE" id="PS50017"/>
    </source>
</evidence>
<proteinExistence type="predicted"/>
<dbReference type="EMBL" id="KQ459586">
    <property type="protein sequence ID" value="KPI97866.1"/>
    <property type="molecule type" value="Genomic_DNA"/>
</dbReference>
<dbReference type="InterPro" id="IPR011029">
    <property type="entry name" value="DEATH-like_dom_sf"/>
</dbReference>
<evidence type="ECO:0000313" key="3">
    <source>
        <dbReference type="Proteomes" id="UP000053268"/>
    </source>
</evidence>
<name>A0A194PWY2_PAPXU</name>
<dbReference type="GO" id="GO:0007165">
    <property type="term" value="P:signal transduction"/>
    <property type="evidence" value="ECO:0007669"/>
    <property type="project" value="InterPro"/>
</dbReference>
<keyword evidence="3" id="KW-1185">Reference proteome</keyword>
<dbReference type="PROSITE" id="PS50017">
    <property type="entry name" value="DEATH_DOMAIN"/>
    <property type="match status" value="1"/>
</dbReference>